<keyword evidence="3" id="KW-0333">Golgi apparatus</keyword>
<evidence type="ECO:0000256" key="1">
    <source>
        <dbReference type="ARBA" id="ARBA00004555"/>
    </source>
</evidence>
<dbReference type="InterPro" id="IPR037595">
    <property type="entry name" value="RGP_fam"/>
</dbReference>
<proteinExistence type="inferred from homology"/>
<comment type="similarity">
    <text evidence="2">Belongs to the RGP family.</text>
</comment>
<comment type="caution">
    <text evidence="4">The sequence shown here is derived from an EMBL/GenBank/DDBJ whole genome shotgun (WGS) entry which is preliminary data.</text>
</comment>
<dbReference type="PANTHER" id="PTHR31682">
    <property type="entry name" value="UDP-ARABINOSE MUTASE"/>
    <property type="match status" value="1"/>
</dbReference>
<dbReference type="PANTHER" id="PTHR31682:SF44">
    <property type="entry name" value="UDP-ARABINOPYRANOSE MUTASE 3"/>
    <property type="match status" value="1"/>
</dbReference>
<evidence type="ECO:0000256" key="3">
    <source>
        <dbReference type="ARBA" id="ARBA00023034"/>
    </source>
</evidence>
<dbReference type="GO" id="GO:0005794">
    <property type="term" value="C:Golgi apparatus"/>
    <property type="evidence" value="ECO:0007669"/>
    <property type="project" value="UniProtKB-SubCell"/>
</dbReference>
<reference evidence="4 5" key="1">
    <citation type="submission" date="2024-10" db="EMBL/GenBank/DDBJ databases">
        <title>Updated reference genomes for cyclostephanoid diatoms.</title>
        <authorList>
            <person name="Roberts W.R."/>
            <person name="Alverson A.J."/>
        </authorList>
    </citation>
    <scope>NUCLEOTIDE SEQUENCE [LARGE SCALE GENOMIC DNA]</scope>
    <source>
        <strain evidence="4 5">AJA010-31</strain>
    </source>
</reference>
<evidence type="ECO:0000313" key="4">
    <source>
        <dbReference type="EMBL" id="KAL3785395.1"/>
    </source>
</evidence>
<organism evidence="4 5">
    <name type="scientific">Cyclotella atomus</name>
    <dbReference type="NCBI Taxonomy" id="382360"/>
    <lineage>
        <taxon>Eukaryota</taxon>
        <taxon>Sar</taxon>
        <taxon>Stramenopiles</taxon>
        <taxon>Ochrophyta</taxon>
        <taxon>Bacillariophyta</taxon>
        <taxon>Coscinodiscophyceae</taxon>
        <taxon>Thalassiosirophycidae</taxon>
        <taxon>Stephanodiscales</taxon>
        <taxon>Stephanodiscaceae</taxon>
        <taxon>Cyclotella</taxon>
    </lineage>
</organism>
<dbReference type="EMBL" id="JALLPJ020000695">
    <property type="protein sequence ID" value="KAL3785395.1"/>
    <property type="molecule type" value="Genomic_DNA"/>
</dbReference>
<evidence type="ECO:0000313" key="5">
    <source>
        <dbReference type="Proteomes" id="UP001530400"/>
    </source>
</evidence>
<evidence type="ECO:0000256" key="2">
    <source>
        <dbReference type="ARBA" id="ARBA00008986"/>
    </source>
</evidence>
<comment type="subcellular location">
    <subcellularLocation>
        <location evidence="1">Golgi apparatus</location>
    </subcellularLocation>
</comment>
<dbReference type="AlphaFoldDB" id="A0ABD3PB68"/>
<protein>
    <submittedName>
        <fullName evidence="4">Uncharacterized protein</fullName>
    </submittedName>
</protein>
<gene>
    <name evidence="4" type="ORF">ACHAWO_013582</name>
</gene>
<keyword evidence="5" id="KW-1185">Reference proteome</keyword>
<name>A0ABD3PB68_9STRA</name>
<dbReference type="Pfam" id="PF03214">
    <property type="entry name" value="RGP"/>
    <property type="match status" value="1"/>
</dbReference>
<dbReference type="Proteomes" id="UP001530400">
    <property type="component" value="Unassembled WGS sequence"/>
</dbReference>
<accession>A0ABD3PB68</accession>
<sequence>MASRTRFRDKVFLLIFALIGLSFMWNFRGYNIYTKDRLDTSFAVDLPGSICKGLEQPPNINHIVAKSVDFDWKNVIENGPTTSLAGTTGTGIPGKIRSWLLSTGESIDNEAKDHFGSEHAVNAMEEQICGGWDADNVAFGNGACTAALAFGPYAGISDDSLLPEPSGIDIVIPSIRNLDFLNHWREFFQGFHIIIIQDGDQGVHLNVPDWVDYELHKRVGIERALDQDGQWIISQRDASIRNYGFLLSKKRYIYTIDDDCMPAFNDKGRKINPLAFHYRNLKTPSTPYMYNTLYDPYQDGSDFVRGYPYSLRSGVPTGVSHEIWMNQPDYDAPTQLLKVKERVSKLHDMVQTVPAGIFFPLCAMNVAFDRKLIGPAMMQGLMGDGQPWARYDDMFSGWAAKSVADHLGIGVKSGMPYIRHKKASNPFVNLKKGYLGLWWQEIVLRFFMTEVEYSSGADTPSKAYVELAAQIRSKLGNIHPYFDRLARAMEIWTNFWDLAVNGMIQFVPSRHNEPGLKPINRNYYSQSVYTTVTEGKNLNLVMDEAEFIDPKLLSLFPTIYPRHKIVTNDDVRVGHQFKSFLLPVDRLLNEGAWRYFNTLFLPERMDNPNLEPKQDLQAIDYVSEFVILQKLLASLNFVESVEDADLIVVPALPTMGCRSTREFNWRRCPIHQQDYFSLIDQALDRVANVTTKKVLFLSTEDAFKYGYDGGSVISDSRKILVTLGPDPDGIVVPSLNLNKELQPLNWKGCVPIEARESFLVFNQNVTKDRPDRKIIADQLDAYTGTKTIKRALPSNSELTLMDAIFTVCSAGDLPYQKRFFDALLQCSIPVVIKRDLDGNKTSYWTTNPRFDPDGSHALLATVENSYPPLDFPYSDIVIEVNAAAMDLGHLCLS</sequence>